<evidence type="ECO:0000313" key="1">
    <source>
        <dbReference type="EMBL" id="KAK3712455.1"/>
    </source>
</evidence>
<reference evidence="1" key="1">
    <citation type="journal article" date="2023" name="G3 (Bethesda)">
        <title>A reference genome for the long-term kleptoplast-retaining sea slug Elysia crispata morphotype clarki.</title>
        <authorList>
            <person name="Eastman K.E."/>
            <person name="Pendleton A.L."/>
            <person name="Shaikh M.A."/>
            <person name="Suttiyut T."/>
            <person name="Ogas R."/>
            <person name="Tomko P."/>
            <person name="Gavelis G."/>
            <person name="Widhalm J.R."/>
            <person name="Wisecaver J.H."/>
        </authorList>
    </citation>
    <scope>NUCLEOTIDE SEQUENCE</scope>
    <source>
        <strain evidence="1">ECLA1</strain>
    </source>
</reference>
<protein>
    <submittedName>
        <fullName evidence="1">Uncharacterized protein</fullName>
    </submittedName>
</protein>
<dbReference type="EMBL" id="JAWDGP010007584">
    <property type="protein sequence ID" value="KAK3712455.1"/>
    <property type="molecule type" value="Genomic_DNA"/>
</dbReference>
<sequence>MPQLCSELNYVAIDHALRVLGGAGLDRAVLSHQAIFAVTHQIYYAQNDSVVSPKQRPVVFDQRVALDQGLRALVYALEGLMECVLNKAILGSSSCKTSSRAVLSPQYQQAVSSTSGMAFSGKHGAARNESSALTG</sequence>
<gene>
    <name evidence="1" type="ORF">RRG08_002785</name>
</gene>
<proteinExistence type="predicted"/>
<name>A0AAE0XU88_9GAST</name>
<dbReference type="AlphaFoldDB" id="A0AAE0XU88"/>
<comment type="caution">
    <text evidence="1">The sequence shown here is derived from an EMBL/GenBank/DDBJ whole genome shotgun (WGS) entry which is preliminary data.</text>
</comment>
<keyword evidence="2" id="KW-1185">Reference proteome</keyword>
<organism evidence="1 2">
    <name type="scientific">Elysia crispata</name>
    <name type="common">lettuce slug</name>
    <dbReference type="NCBI Taxonomy" id="231223"/>
    <lineage>
        <taxon>Eukaryota</taxon>
        <taxon>Metazoa</taxon>
        <taxon>Spiralia</taxon>
        <taxon>Lophotrochozoa</taxon>
        <taxon>Mollusca</taxon>
        <taxon>Gastropoda</taxon>
        <taxon>Heterobranchia</taxon>
        <taxon>Euthyneura</taxon>
        <taxon>Panpulmonata</taxon>
        <taxon>Sacoglossa</taxon>
        <taxon>Placobranchoidea</taxon>
        <taxon>Plakobranchidae</taxon>
        <taxon>Elysia</taxon>
    </lineage>
</organism>
<dbReference type="Proteomes" id="UP001283361">
    <property type="component" value="Unassembled WGS sequence"/>
</dbReference>
<accession>A0AAE0XU88</accession>
<evidence type="ECO:0000313" key="2">
    <source>
        <dbReference type="Proteomes" id="UP001283361"/>
    </source>
</evidence>